<organism evidence="3 4">
    <name type="scientific">Amniculicola lignicola CBS 123094</name>
    <dbReference type="NCBI Taxonomy" id="1392246"/>
    <lineage>
        <taxon>Eukaryota</taxon>
        <taxon>Fungi</taxon>
        <taxon>Dikarya</taxon>
        <taxon>Ascomycota</taxon>
        <taxon>Pezizomycotina</taxon>
        <taxon>Dothideomycetes</taxon>
        <taxon>Pleosporomycetidae</taxon>
        <taxon>Pleosporales</taxon>
        <taxon>Amniculicolaceae</taxon>
        <taxon>Amniculicola</taxon>
    </lineage>
</organism>
<gene>
    <name evidence="3" type="ORF">P154DRAFT_474950</name>
</gene>
<reference evidence="3" key="1">
    <citation type="journal article" date="2020" name="Stud. Mycol.">
        <title>101 Dothideomycetes genomes: a test case for predicting lifestyles and emergence of pathogens.</title>
        <authorList>
            <person name="Haridas S."/>
            <person name="Albert R."/>
            <person name="Binder M."/>
            <person name="Bloem J."/>
            <person name="Labutti K."/>
            <person name="Salamov A."/>
            <person name="Andreopoulos B."/>
            <person name="Baker S."/>
            <person name="Barry K."/>
            <person name="Bills G."/>
            <person name="Bluhm B."/>
            <person name="Cannon C."/>
            <person name="Castanera R."/>
            <person name="Culley D."/>
            <person name="Daum C."/>
            <person name="Ezra D."/>
            <person name="Gonzalez J."/>
            <person name="Henrissat B."/>
            <person name="Kuo A."/>
            <person name="Liang C."/>
            <person name="Lipzen A."/>
            <person name="Lutzoni F."/>
            <person name="Magnuson J."/>
            <person name="Mondo S."/>
            <person name="Nolan M."/>
            <person name="Ohm R."/>
            <person name="Pangilinan J."/>
            <person name="Park H.-J."/>
            <person name="Ramirez L."/>
            <person name="Alfaro M."/>
            <person name="Sun H."/>
            <person name="Tritt A."/>
            <person name="Yoshinaga Y."/>
            <person name="Zwiers L.-H."/>
            <person name="Turgeon B."/>
            <person name="Goodwin S."/>
            <person name="Spatafora J."/>
            <person name="Crous P."/>
            <person name="Grigoriev I."/>
        </authorList>
    </citation>
    <scope>NUCLEOTIDE SEQUENCE</scope>
    <source>
        <strain evidence="3">CBS 123094</strain>
    </source>
</reference>
<dbReference type="EMBL" id="ML977646">
    <property type="protein sequence ID" value="KAF1995065.1"/>
    <property type="molecule type" value="Genomic_DNA"/>
</dbReference>
<evidence type="ECO:0000313" key="3">
    <source>
        <dbReference type="EMBL" id="KAF1995065.1"/>
    </source>
</evidence>
<keyword evidence="1" id="KW-0472">Membrane</keyword>
<dbReference type="Proteomes" id="UP000799779">
    <property type="component" value="Unassembled WGS sequence"/>
</dbReference>
<evidence type="ECO:0000256" key="2">
    <source>
        <dbReference type="SAM" id="SignalP"/>
    </source>
</evidence>
<keyword evidence="1" id="KW-1133">Transmembrane helix</keyword>
<keyword evidence="1" id="KW-0812">Transmembrane</keyword>
<evidence type="ECO:0000256" key="1">
    <source>
        <dbReference type="SAM" id="Phobius"/>
    </source>
</evidence>
<feature type="transmembrane region" description="Helical" evidence="1">
    <location>
        <begin position="188"/>
        <end position="211"/>
    </location>
</feature>
<dbReference type="AlphaFoldDB" id="A0A6A5W7H8"/>
<feature type="signal peptide" evidence="2">
    <location>
        <begin position="1"/>
        <end position="22"/>
    </location>
</feature>
<keyword evidence="2" id="KW-0732">Signal</keyword>
<name>A0A6A5W7H8_9PLEO</name>
<feature type="chain" id="PRO_5025461119" evidence="2">
    <location>
        <begin position="23"/>
        <end position="239"/>
    </location>
</feature>
<feature type="transmembrane region" description="Helical" evidence="1">
    <location>
        <begin position="104"/>
        <end position="122"/>
    </location>
</feature>
<sequence>MLFTVLLSKLVLLSTAVIALKAMTLTFIEDNINTAFSFDTGDGDPNPTALAALPKELYDMPAKLAMIASVISIFVAVGHLVFICKDWKKGEKTQAYSFRRNTMFLHLSNFIIILFSLVSIYITHKSSSHFFLRYVMRKAGRPNTEEVRYNLGRFDLETWSCELKDIPGARMVKEDYSRQCMVEAAGRWVMIPFMIVSFAVAVLAVWGMLGGRRDANGERMKTEDVGLEMGKLEGKFNAI</sequence>
<keyword evidence="4" id="KW-1185">Reference proteome</keyword>
<protein>
    <submittedName>
        <fullName evidence="3">Uncharacterized protein</fullName>
    </submittedName>
</protein>
<feature type="transmembrane region" description="Helical" evidence="1">
    <location>
        <begin position="64"/>
        <end position="83"/>
    </location>
</feature>
<accession>A0A6A5W7H8</accession>
<proteinExistence type="predicted"/>
<dbReference type="OrthoDB" id="5238025at2759"/>
<evidence type="ECO:0000313" key="4">
    <source>
        <dbReference type="Proteomes" id="UP000799779"/>
    </source>
</evidence>